<comment type="similarity">
    <text evidence="2">Belongs to the TMEM97/sigma-2 receptor family.</text>
</comment>
<dbReference type="PIRSF" id="PIRSF031032">
    <property type="entry name" value="TMP_97_prd"/>
    <property type="match status" value="1"/>
</dbReference>
<dbReference type="InterPro" id="IPR051987">
    <property type="entry name" value="Sigma-2_receptor-like"/>
</dbReference>
<evidence type="ECO:0000256" key="4">
    <source>
        <dbReference type="ARBA" id="ARBA00022824"/>
    </source>
</evidence>
<evidence type="ECO:0000256" key="7">
    <source>
        <dbReference type="PROSITE-ProRule" id="PRU01087"/>
    </source>
</evidence>
<keyword evidence="5 7" id="KW-1133">Transmembrane helix</keyword>
<sequence>MPVIDTVSLFPPSLRTNLSIKLREFYVDSFHDKFFEEPQPVWFTVFIWMELLYHAPLSVWAVLGLWRDDPLVPVHLLPWAVQAFVTSLTCLVDVWNWEDRTVDEKTNITMLYAPYVALGAWMALDMFYRLRGRVVQKSKRE</sequence>
<keyword evidence="4" id="KW-0256">Endoplasmic reticulum</keyword>
<evidence type="ECO:0000313" key="10">
    <source>
        <dbReference type="EMBL" id="TQB73709.1"/>
    </source>
</evidence>
<evidence type="ECO:0000256" key="8">
    <source>
        <dbReference type="SAM" id="Phobius"/>
    </source>
</evidence>
<comment type="subcellular location">
    <subcellularLocation>
        <location evidence="1">Endoplasmic reticulum membrane</location>
        <topology evidence="1">Multi-pass membrane protein</topology>
    </subcellularLocation>
</comment>
<feature type="transmembrane region" description="Helical" evidence="8">
    <location>
        <begin position="109"/>
        <end position="130"/>
    </location>
</feature>
<dbReference type="InterPro" id="IPR033118">
    <property type="entry name" value="EXPERA"/>
</dbReference>
<dbReference type="PROSITE" id="PS51751">
    <property type="entry name" value="EXPERA"/>
    <property type="match status" value="1"/>
</dbReference>
<evidence type="ECO:0000313" key="11">
    <source>
        <dbReference type="Proteomes" id="UP000319663"/>
    </source>
</evidence>
<accession>A0A507R070</accession>
<dbReference type="AlphaFoldDB" id="A0A507R070"/>
<evidence type="ECO:0000256" key="2">
    <source>
        <dbReference type="ARBA" id="ARBA00009096"/>
    </source>
</evidence>
<dbReference type="Proteomes" id="UP000319663">
    <property type="component" value="Unassembled WGS sequence"/>
</dbReference>
<dbReference type="PANTHER" id="PTHR31204">
    <property type="entry name" value="SIGMA INTRACELLULAR RECEPTOR 2"/>
    <property type="match status" value="1"/>
</dbReference>
<reference evidence="10 11" key="1">
    <citation type="submission" date="2019-06" db="EMBL/GenBank/DDBJ databases">
        <title>Wine fermentation using esterase from Monascus purpureus.</title>
        <authorList>
            <person name="Geng C."/>
            <person name="Zhang Y."/>
        </authorList>
    </citation>
    <scope>NUCLEOTIDE SEQUENCE [LARGE SCALE GENOMIC DNA]</scope>
    <source>
        <strain evidence="10">HQ1</strain>
    </source>
</reference>
<proteinExistence type="inferred from homology"/>
<keyword evidence="11" id="KW-1185">Reference proteome</keyword>
<dbReference type="GO" id="GO:0005789">
    <property type="term" value="C:endoplasmic reticulum membrane"/>
    <property type="evidence" value="ECO:0007669"/>
    <property type="project" value="UniProtKB-SubCell"/>
</dbReference>
<keyword evidence="6 7" id="KW-0472">Membrane</keyword>
<evidence type="ECO:0000259" key="9">
    <source>
        <dbReference type="PROSITE" id="PS51751"/>
    </source>
</evidence>
<feature type="transmembrane region" description="Helical" evidence="8">
    <location>
        <begin position="76"/>
        <end position="97"/>
    </location>
</feature>
<dbReference type="PANTHER" id="PTHR31204:SF1">
    <property type="entry name" value="SIGMA INTRACELLULAR RECEPTOR 2"/>
    <property type="match status" value="1"/>
</dbReference>
<gene>
    <name evidence="10" type="ORF">MPDQ_005632</name>
</gene>
<dbReference type="InterPro" id="IPR016964">
    <property type="entry name" value="Sigma2_recept"/>
</dbReference>
<evidence type="ECO:0000256" key="6">
    <source>
        <dbReference type="ARBA" id="ARBA00023136"/>
    </source>
</evidence>
<dbReference type="Pfam" id="PF05241">
    <property type="entry name" value="EBP"/>
    <property type="match status" value="1"/>
</dbReference>
<evidence type="ECO:0000256" key="5">
    <source>
        <dbReference type="ARBA" id="ARBA00022989"/>
    </source>
</evidence>
<organism evidence="10 11">
    <name type="scientific">Monascus purpureus</name>
    <name type="common">Red mold</name>
    <name type="synonym">Monascus anka</name>
    <dbReference type="NCBI Taxonomy" id="5098"/>
    <lineage>
        <taxon>Eukaryota</taxon>
        <taxon>Fungi</taxon>
        <taxon>Dikarya</taxon>
        <taxon>Ascomycota</taxon>
        <taxon>Pezizomycotina</taxon>
        <taxon>Eurotiomycetes</taxon>
        <taxon>Eurotiomycetidae</taxon>
        <taxon>Eurotiales</taxon>
        <taxon>Aspergillaceae</taxon>
        <taxon>Monascus</taxon>
    </lineage>
</organism>
<evidence type="ECO:0000256" key="3">
    <source>
        <dbReference type="ARBA" id="ARBA00022692"/>
    </source>
</evidence>
<feature type="transmembrane region" description="Helical" evidence="8">
    <location>
        <begin position="41"/>
        <end position="64"/>
    </location>
</feature>
<name>A0A507R070_MONPU</name>
<feature type="domain" description="EXPERA" evidence="9">
    <location>
        <begin position="1"/>
        <end position="123"/>
    </location>
</feature>
<keyword evidence="3 7" id="KW-0812">Transmembrane</keyword>
<evidence type="ECO:0000256" key="1">
    <source>
        <dbReference type="ARBA" id="ARBA00004477"/>
    </source>
</evidence>
<protein>
    <recommendedName>
        <fullName evidence="9">EXPERA domain-containing protein</fullName>
    </recommendedName>
</protein>
<comment type="caution">
    <text evidence="10">The sequence shown here is derived from an EMBL/GenBank/DDBJ whole genome shotgun (WGS) entry which is preliminary data.</text>
</comment>
<dbReference type="EMBL" id="VIFY01000040">
    <property type="protein sequence ID" value="TQB73709.1"/>
    <property type="molecule type" value="Genomic_DNA"/>
</dbReference>
<dbReference type="STRING" id="5098.A0A507R070"/>